<evidence type="ECO:0000256" key="1">
    <source>
        <dbReference type="SAM" id="MobiDB-lite"/>
    </source>
</evidence>
<proteinExistence type="predicted"/>
<dbReference type="AlphaFoldDB" id="A0A6J4L224"/>
<reference evidence="2" key="1">
    <citation type="submission" date="2020-02" db="EMBL/GenBank/DDBJ databases">
        <authorList>
            <person name="Meier V. D."/>
        </authorList>
    </citation>
    <scope>NUCLEOTIDE SEQUENCE</scope>
    <source>
        <strain evidence="2">AVDCRST_MAG34</strain>
    </source>
</reference>
<name>A0A6J4L224_9ACTN</name>
<evidence type="ECO:0000313" key="2">
    <source>
        <dbReference type="EMBL" id="CAA9320299.1"/>
    </source>
</evidence>
<accession>A0A6J4L224</accession>
<dbReference type="EMBL" id="CADCUI010000001">
    <property type="protein sequence ID" value="CAA9320299.1"/>
    <property type="molecule type" value="Genomic_DNA"/>
</dbReference>
<sequence length="85" mass="8912">DPPQLDRRAHGCPRHRGGDGRRAGARRRSRSGAPGAAAGRPGQHLPAGLRGRLGRRQGRDGRGARRPGGGAGGQVGGRRRRDDVL</sequence>
<protein>
    <submittedName>
        <fullName evidence="2">Uncharacterized protein</fullName>
    </submittedName>
</protein>
<organism evidence="2">
    <name type="scientific">uncultured Nocardioidaceae bacterium</name>
    <dbReference type="NCBI Taxonomy" id="253824"/>
    <lineage>
        <taxon>Bacteria</taxon>
        <taxon>Bacillati</taxon>
        <taxon>Actinomycetota</taxon>
        <taxon>Actinomycetes</taxon>
        <taxon>Propionibacteriales</taxon>
        <taxon>Nocardioidaceae</taxon>
        <taxon>environmental samples</taxon>
    </lineage>
</organism>
<feature type="region of interest" description="Disordered" evidence="1">
    <location>
        <begin position="1"/>
        <end position="85"/>
    </location>
</feature>
<feature type="non-terminal residue" evidence="2">
    <location>
        <position position="1"/>
    </location>
</feature>
<feature type="non-terminal residue" evidence="2">
    <location>
        <position position="85"/>
    </location>
</feature>
<gene>
    <name evidence="2" type="ORF">AVDCRST_MAG34-1391</name>
</gene>
<feature type="compositionally biased region" description="Low complexity" evidence="1">
    <location>
        <begin position="31"/>
        <end position="50"/>
    </location>
</feature>
<feature type="compositionally biased region" description="Gly residues" evidence="1">
    <location>
        <begin position="66"/>
        <end position="76"/>
    </location>
</feature>